<dbReference type="AlphaFoldDB" id="A0A0R3NEK3"/>
<sequence length="64" mass="7219">MIEQTGLQSFAWPVHGLSPDDPVRDLTSFTKTTHFMTRLLNHPQVKALLLASTSRVDRNADRSL</sequence>
<accession>A0A0R3NEK3</accession>
<evidence type="ECO:0000313" key="2">
    <source>
        <dbReference type="Proteomes" id="UP000051660"/>
    </source>
</evidence>
<dbReference type="EMBL" id="LLYB01000027">
    <property type="protein sequence ID" value="KRR28323.1"/>
    <property type="molecule type" value="Genomic_DNA"/>
</dbReference>
<gene>
    <name evidence="1" type="ORF">CQ14_40620</name>
</gene>
<comment type="caution">
    <text evidence="1">The sequence shown here is derived from an EMBL/GenBank/DDBJ whole genome shotgun (WGS) entry which is preliminary data.</text>
</comment>
<dbReference type="Proteomes" id="UP000051660">
    <property type="component" value="Unassembled WGS sequence"/>
</dbReference>
<organism evidence="1 2">
    <name type="scientific">Bradyrhizobium lablabi</name>
    <dbReference type="NCBI Taxonomy" id="722472"/>
    <lineage>
        <taxon>Bacteria</taxon>
        <taxon>Pseudomonadati</taxon>
        <taxon>Pseudomonadota</taxon>
        <taxon>Alphaproteobacteria</taxon>
        <taxon>Hyphomicrobiales</taxon>
        <taxon>Nitrobacteraceae</taxon>
        <taxon>Bradyrhizobium</taxon>
    </lineage>
</organism>
<name>A0A0R3NEK3_9BRAD</name>
<evidence type="ECO:0000313" key="1">
    <source>
        <dbReference type="EMBL" id="KRR28323.1"/>
    </source>
</evidence>
<protein>
    <submittedName>
        <fullName evidence="1">Uncharacterized protein</fullName>
    </submittedName>
</protein>
<proteinExistence type="predicted"/>
<reference evidence="1 2" key="1">
    <citation type="submission" date="2014-03" db="EMBL/GenBank/DDBJ databases">
        <title>Bradyrhizobium valentinum sp. nov., isolated from effective nodules of Lupinus mariae-josephae, a lupine endemic of basic-lime soils in Eastern Spain.</title>
        <authorList>
            <person name="Duran D."/>
            <person name="Rey L."/>
            <person name="Navarro A."/>
            <person name="Busquets A."/>
            <person name="Imperial J."/>
            <person name="Ruiz-Argueso T."/>
        </authorList>
    </citation>
    <scope>NUCLEOTIDE SEQUENCE [LARGE SCALE GENOMIC DNA]</scope>
    <source>
        <strain evidence="1 2">CCBAU 23086</strain>
    </source>
</reference>